<dbReference type="AlphaFoldDB" id="A0A1H2LK86"/>
<dbReference type="EMBL" id="FNLM01000036">
    <property type="protein sequence ID" value="SDU81145.1"/>
    <property type="molecule type" value="Genomic_DNA"/>
</dbReference>
<feature type="domain" description="UBP-type" evidence="2">
    <location>
        <begin position="32"/>
        <end position="123"/>
    </location>
</feature>
<evidence type="ECO:0000313" key="3">
    <source>
        <dbReference type="EMBL" id="SDU81145.1"/>
    </source>
</evidence>
<sequence>MVTMHIFRRSSSRGGDASGPAPGADDASNPSARCPELAAVAGETIPAPEPAPGEKLCCEGCVAIGEDHWAHLRMCLQCGYIGCCDSSPRRHATAHFHEAAHPVMRSAEPGETWRWCYVHEVLG</sequence>
<evidence type="ECO:0000259" key="2">
    <source>
        <dbReference type="PROSITE" id="PS50271"/>
    </source>
</evidence>
<accession>A0A1H2LK86</accession>
<dbReference type="GO" id="GO:0008270">
    <property type="term" value="F:zinc ion binding"/>
    <property type="evidence" value="ECO:0007669"/>
    <property type="project" value="InterPro"/>
</dbReference>
<reference evidence="3 4" key="1">
    <citation type="submission" date="2016-10" db="EMBL/GenBank/DDBJ databases">
        <authorList>
            <person name="de Groot N.N."/>
        </authorList>
    </citation>
    <scope>NUCLEOTIDE SEQUENCE [LARGE SCALE GENOMIC DNA]</scope>
    <source>
        <strain evidence="3 4">DSM 44215</strain>
    </source>
</reference>
<dbReference type="Pfam" id="PF02148">
    <property type="entry name" value="zf-UBP"/>
    <property type="match status" value="1"/>
</dbReference>
<gene>
    <name evidence="3" type="ORF">SAMN04488548_136481</name>
</gene>
<evidence type="ECO:0000313" key="4">
    <source>
        <dbReference type="Proteomes" id="UP000183180"/>
    </source>
</evidence>
<proteinExistence type="predicted"/>
<evidence type="ECO:0000256" key="1">
    <source>
        <dbReference type="SAM" id="MobiDB-lite"/>
    </source>
</evidence>
<dbReference type="InterPro" id="IPR001607">
    <property type="entry name" value="Znf_UBP"/>
</dbReference>
<keyword evidence="3" id="KW-0378">Hydrolase</keyword>
<dbReference type="STRING" id="158898.SAMN04488548_136481"/>
<dbReference type="Gene3D" id="3.30.40.10">
    <property type="entry name" value="Zinc/RING finger domain, C3HC4 (zinc finger)"/>
    <property type="match status" value="1"/>
</dbReference>
<dbReference type="PROSITE" id="PS50271">
    <property type="entry name" value="ZF_UBP"/>
    <property type="match status" value="1"/>
</dbReference>
<dbReference type="Proteomes" id="UP000183180">
    <property type="component" value="Unassembled WGS sequence"/>
</dbReference>
<dbReference type="GO" id="GO:0016787">
    <property type="term" value="F:hydrolase activity"/>
    <property type="evidence" value="ECO:0007669"/>
    <property type="project" value="UniProtKB-KW"/>
</dbReference>
<organism evidence="3 4">
    <name type="scientific">Gordonia westfalica</name>
    <dbReference type="NCBI Taxonomy" id="158898"/>
    <lineage>
        <taxon>Bacteria</taxon>
        <taxon>Bacillati</taxon>
        <taxon>Actinomycetota</taxon>
        <taxon>Actinomycetes</taxon>
        <taxon>Mycobacteriales</taxon>
        <taxon>Gordoniaceae</taxon>
        <taxon>Gordonia</taxon>
    </lineage>
</organism>
<feature type="region of interest" description="Disordered" evidence="1">
    <location>
        <begin position="1"/>
        <end position="32"/>
    </location>
</feature>
<name>A0A1H2LK86_9ACTN</name>
<protein>
    <submittedName>
        <fullName evidence="3">Ubiquitin-hydrolase Zn-finger-containing protein</fullName>
    </submittedName>
</protein>
<feature type="compositionally biased region" description="Basic residues" evidence="1">
    <location>
        <begin position="1"/>
        <end position="11"/>
    </location>
</feature>
<dbReference type="InterPro" id="IPR013083">
    <property type="entry name" value="Znf_RING/FYVE/PHD"/>
</dbReference>
<feature type="compositionally biased region" description="Low complexity" evidence="1">
    <location>
        <begin position="12"/>
        <end position="28"/>
    </location>
</feature>
<dbReference type="SUPFAM" id="SSF57850">
    <property type="entry name" value="RING/U-box"/>
    <property type="match status" value="1"/>
</dbReference>